<dbReference type="GO" id="GO:0016787">
    <property type="term" value="F:hydrolase activity"/>
    <property type="evidence" value="ECO:0007669"/>
    <property type="project" value="InterPro"/>
</dbReference>
<dbReference type="Pfam" id="PF02230">
    <property type="entry name" value="Abhydrolase_2"/>
    <property type="match status" value="1"/>
</dbReference>
<evidence type="ECO:0000256" key="1">
    <source>
        <dbReference type="SAM" id="SignalP"/>
    </source>
</evidence>
<evidence type="ECO:0000313" key="4">
    <source>
        <dbReference type="Proteomes" id="UP000317171"/>
    </source>
</evidence>
<dbReference type="OrthoDB" id="273342at2"/>
<organism evidence="3 4">
    <name type="scientific">Gimesia alba</name>
    <dbReference type="NCBI Taxonomy" id="2527973"/>
    <lineage>
        <taxon>Bacteria</taxon>
        <taxon>Pseudomonadati</taxon>
        <taxon>Planctomycetota</taxon>
        <taxon>Planctomycetia</taxon>
        <taxon>Planctomycetales</taxon>
        <taxon>Planctomycetaceae</taxon>
        <taxon>Gimesia</taxon>
    </lineage>
</organism>
<dbReference type="Proteomes" id="UP000317171">
    <property type="component" value="Chromosome"/>
</dbReference>
<sequence length="420" mass="46576" precursor="true">MQQLTRYAMFLTAFALLPTGFAFSEEANVLLKDSFEEGKTTPNGWNSGANLPGVRYVYDKGRGKTGKRSLSLQKTARRYFPIAQWYRILPYNGESKTLQVKCQVRAQQATKAIIDVQFLDANRSSLGHEWVSYIGAKQAGDSPANHNWKEYSGTVSIPDKTKQIAIALQIYGPGKIWFDDLEATFDGATPAAKKTTEKAIEVKAGKGVGQYLLVPPKAKSATEKEQALLIVLPGGDGSADFHPFVKRIHENALSDDFVLAQPLARQWSPSQKIVWPTVDSKTDDMQYTTEELIEAVIEDVSKKHKVNPRRIYLLAWSSGGPAAYATVMQKETQVNGALIAMSVFKPKQLPDPKNAKDRSIYMLHSPDDKICPYWMAQAAEKTLSKAGVSTTLVNYPGGHGWKGDVYGNIRQGIEWLQKSK</sequence>
<feature type="domain" description="Phospholipase/carboxylesterase/thioesterase" evidence="2">
    <location>
        <begin position="279"/>
        <end position="401"/>
    </location>
</feature>
<dbReference type="EMBL" id="CP036269">
    <property type="protein sequence ID" value="QDT40032.1"/>
    <property type="molecule type" value="Genomic_DNA"/>
</dbReference>
<dbReference type="RefSeq" id="WP_145209314.1">
    <property type="nucleotide sequence ID" value="NZ_CP036269.1"/>
</dbReference>
<dbReference type="SUPFAM" id="SSF53474">
    <property type="entry name" value="alpha/beta-Hydrolases"/>
    <property type="match status" value="1"/>
</dbReference>
<dbReference type="AlphaFoldDB" id="A0A517R836"/>
<keyword evidence="4" id="KW-1185">Reference proteome</keyword>
<name>A0A517R836_9PLAN</name>
<dbReference type="Gene3D" id="3.40.50.1820">
    <property type="entry name" value="alpha/beta hydrolase"/>
    <property type="match status" value="1"/>
</dbReference>
<protein>
    <submittedName>
        <fullName evidence="3">Phospholipase/Carboxylesterase</fullName>
    </submittedName>
</protein>
<dbReference type="InterPro" id="IPR003140">
    <property type="entry name" value="PLipase/COase/thioEstase"/>
</dbReference>
<gene>
    <name evidence="3" type="ORF">Pan241w_00850</name>
</gene>
<reference evidence="3 4" key="1">
    <citation type="submission" date="2019-02" db="EMBL/GenBank/DDBJ databases">
        <title>Deep-cultivation of Planctomycetes and their phenomic and genomic characterization uncovers novel biology.</title>
        <authorList>
            <person name="Wiegand S."/>
            <person name="Jogler M."/>
            <person name="Boedeker C."/>
            <person name="Pinto D."/>
            <person name="Vollmers J."/>
            <person name="Rivas-Marin E."/>
            <person name="Kohn T."/>
            <person name="Peeters S.H."/>
            <person name="Heuer A."/>
            <person name="Rast P."/>
            <person name="Oberbeckmann S."/>
            <person name="Bunk B."/>
            <person name="Jeske O."/>
            <person name="Meyerdierks A."/>
            <person name="Storesund J.E."/>
            <person name="Kallscheuer N."/>
            <person name="Luecker S."/>
            <person name="Lage O.M."/>
            <person name="Pohl T."/>
            <person name="Merkel B.J."/>
            <person name="Hornburger P."/>
            <person name="Mueller R.-W."/>
            <person name="Bruemmer F."/>
            <person name="Labrenz M."/>
            <person name="Spormann A.M."/>
            <person name="Op den Camp H."/>
            <person name="Overmann J."/>
            <person name="Amann R."/>
            <person name="Jetten M.S.M."/>
            <person name="Mascher T."/>
            <person name="Medema M.H."/>
            <person name="Devos D.P."/>
            <person name="Kaster A.-K."/>
            <person name="Ovreas L."/>
            <person name="Rohde M."/>
            <person name="Galperin M.Y."/>
            <person name="Jogler C."/>
        </authorList>
    </citation>
    <scope>NUCLEOTIDE SEQUENCE [LARGE SCALE GENOMIC DNA]</scope>
    <source>
        <strain evidence="3 4">Pan241w</strain>
    </source>
</reference>
<dbReference type="Gene3D" id="2.60.120.260">
    <property type="entry name" value="Galactose-binding domain-like"/>
    <property type="match status" value="1"/>
</dbReference>
<dbReference type="InterPro" id="IPR029058">
    <property type="entry name" value="AB_hydrolase_fold"/>
</dbReference>
<proteinExistence type="predicted"/>
<dbReference type="KEGG" id="gaz:Pan241w_00850"/>
<evidence type="ECO:0000313" key="3">
    <source>
        <dbReference type="EMBL" id="QDT40032.1"/>
    </source>
</evidence>
<evidence type="ECO:0000259" key="2">
    <source>
        <dbReference type="Pfam" id="PF02230"/>
    </source>
</evidence>
<keyword evidence="1" id="KW-0732">Signal</keyword>
<accession>A0A517R836</accession>
<feature type="chain" id="PRO_5021758350" evidence="1">
    <location>
        <begin position="25"/>
        <end position="420"/>
    </location>
</feature>
<feature type="signal peptide" evidence="1">
    <location>
        <begin position="1"/>
        <end position="24"/>
    </location>
</feature>